<dbReference type="AlphaFoldDB" id="A0A8I0TWH2"/>
<feature type="compositionally biased region" description="Gly residues" evidence="1">
    <location>
        <begin position="47"/>
        <end position="63"/>
    </location>
</feature>
<protein>
    <submittedName>
        <fullName evidence="2">Uncharacterized protein</fullName>
    </submittedName>
</protein>
<dbReference type="EMBL" id="JADBGF010000001">
    <property type="protein sequence ID" value="MBE1602046.1"/>
    <property type="molecule type" value="Genomic_DNA"/>
</dbReference>
<sequence>MGRLISGFRLPVLVRCGPRAGSWLVARFPAPLKDQAPAGLKDHGPPGLNGNGPPGRNGYGAAA</sequence>
<feature type="region of interest" description="Disordered" evidence="1">
    <location>
        <begin position="34"/>
        <end position="63"/>
    </location>
</feature>
<gene>
    <name evidence="2" type="ORF">H4687_008175</name>
</gene>
<dbReference type="Proteomes" id="UP000629287">
    <property type="component" value="Unassembled WGS sequence"/>
</dbReference>
<organism evidence="2 3">
    <name type="scientific">Streptomyces stelliscabiei</name>
    <dbReference type="NCBI Taxonomy" id="146820"/>
    <lineage>
        <taxon>Bacteria</taxon>
        <taxon>Bacillati</taxon>
        <taxon>Actinomycetota</taxon>
        <taxon>Actinomycetes</taxon>
        <taxon>Kitasatosporales</taxon>
        <taxon>Streptomycetaceae</taxon>
        <taxon>Streptomyces</taxon>
    </lineage>
</organism>
<comment type="caution">
    <text evidence="2">The sequence shown here is derived from an EMBL/GenBank/DDBJ whole genome shotgun (WGS) entry which is preliminary data.</text>
</comment>
<keyword evidence="3" id="KW-1185">Reference proteome</keyword>
<evidence type="ECO:0000256" key="1">
    <source>
        <dbReference type="SAM" id="MobiDB-lite"/>
    </source>
</evidence>
<accession>A0A8I0TWH2</accession>
<proteinExistence type="predicted"/>
<evidence type="ECO:0000313" key="2">
    <source>
        <dbReference type="EMBL" id="MBE1602046.1"/>
    </source>
</evidence>
<reference evidence="2 3" key="1">
    <citation type="submission" date="2020-10" db="EMBL/GenBank/DDBJ databases">
        <title>Sequencing the genomes of 1000 actinobacteria strains.</title>
        <authorList>
            <person name="Klenk H.-P."/>
        </authorList>
    </citation>
    <scope>NUCLEOTIDE SEQUENCE [LARGE SCALE GENOMIC DNA]</scope>
    <source>
        <strain evidence="2 3">DSM 41803</strain>
    </source>
</reference>
<evidence type="ECO:0000313" key="3">
    <source>
        <dbReference type="Proteomes" id="UP000629287"/>
    </source>
</evidence>
<name>A0A8I0TWH2_9ACTN</name>